<dbReference type="PANTHER" id="PTHR11954">
    <property type="entry name" value="D-DOPACHROME DECARBOXYLASE"/>
    <property type="match status" value="1"/>
</dbReference>
<dbReference type="Pfam" id="PF01187">
    <property type="entry name" value="MIF"/>
    <property type="match status" value="1"/>
</dbReference>
<dbReference type="GO" id="GO:0004167">
    <property type="term" value="F:dopachrome isomerase activity"/>
    <property type="evidence" value="ECO:0007669"/>
    <property type="project" value="UniProtKB-EC"/>
</dbReference>
<reference evidence="14" key="2">
    <citation type="submission" date="2008-08" db="EMBL/GenBank/DDBJ databases">
        <authorList>
            <consortium name="Diatom Consortium"/>
            <person name="Grigoriev I."/>
            <person name="Grimwood J."/>
            <person name="Kuo A."/>
            <person name="Otillar R.P."/>
            <person name="Salamov A."/>
            <person name="Detter J.C."/>
            <person name="Lindquist E."/>
            <person name="Shapiro H."/>
            <person name="Lucas S."/>
            <person name="Glavina del Rio T."/>
            <person name="Pitluck S."/>
            <person name="Rokhsar D."/>
            <person name="Bowler C."/>
        </authorList>
    </citation>
    <scope>GENOME REANNOTATION</scope>
    <source>
        <strain evidence="14">CCAP 1055/1</strain>
    </source>
</reference>
<evidence type="ECO:0000256" key="9">
    <source>
        <dbReference type="ARBA" id="ARBA00039086"/>
    </source>
</evidence>
<dbReference type="Proteomes" id="UP000000759">
    <property type="component" value="Chromosome 23"/>
</dbReference>
<keyword evidence="14" id="KW-1185">Reference proteome</keyword>
<keyword evidence="3" id="KW-0202">Cytokine</keyword>
<protein>
    <recommendedName>
        <fullName evidence="12">L-dopachrome isomerase</fullName>
        <ecNumber evidence="9">5.3.2.1</ecNumber>
        <ecNumber evidence="8">5.3.3.12</ecNumber>
    </recommendedName>
    <alternativeName>
        <fullName evidence="10">L-dopachrome tautomerase</fullName>
    </alternativeName>
    <alternativeName>
        <fullName evidence="11">Phenylpyruvate tautomerase</fullName>
    </alternativeName>
</protein>
<dbReference type="GO" id="GO:0005125">
    <property type="term" value="F:cytokine activity"/>
    <property type="evidence" value="ECO:0007669"/>
    <property type="project" value="UniProtKB-KW"/>
</dbReference>
<dbReference type="FunCoup" id="B7GBD1">
    <property type="interactions" value="2"/>
</dbReference>
<evidence type="ECO:0000256" key="12">
    <source>
        <dbReference type="ARBA" id="ARBA00042730"/>
    </source>
</evidence>
<accession>B7GBD1</accession>
<dbReference type="EC" id="5.3.3.12" evidence="8"/>
<evidence type="ECO:0000256" key="5">
    <source>
        <dbReference type="ARBA" id="ARBA00023235"/>
    </source>
</evidence>
<dbReference type="RefSeq" id="XP_002184347.1">
    <property type="nucleotide sequence ID" value="XM_002184311.1"/>
</dbReference>
<keyword evidence="5" id="KW-0413">Isomerase</keyword>
<proteinExistence type="inferred from homology"/>
<dbReference type="EMBL" id="CM000625">
    <property type="protein sequence ID" value="EEC44096.1"/>
    <property type="molecule type" value="Genomic_DNA"/>
</dbReference>
<reference evidence="13 14" key="1">
    <citation type="journal article" date="2008" name="Nature">
        <title>The Phaeodactylum genome reveals the evolutionary history of diatom genomes.</title>
        <authorList>
            <person name="Bowler C."/>
            <person name="Allen A.E."/>
            <person name="Badger J.H."/>
            <person name="Grimwood J."/>
            <person name="Jabbari K."/>
            <person name="Kuo A."/>
            <person name="Maheswari U."/>
            <person name="Martens C."/>
            <person name="Maumus F."/>
            <person name="Otillar R.P."/>
            <person name="Rayko E."/>
            <person name="Salamov A."/>
            <person name="Vandepoele K."/>
            <person name="Beszteri B."/>
            <person name="Gruber A."/>
            <person name="Heijde M."/>
            <person name="Katinka M."/>
            <person name="Mock T."/>
            <person name="Valentin K."/>
            <person name="Verret F."/>
            <person name="Berges J.A."/>
            <person name="Brownlee C."/>
            <person name="Cadoret J.P."/>
            <person name="Chiovitti A."/>
            <person name="Choi C.J."/>
            <person name="Coesel S."/>
            <person name="De Martino A."/>
            <person name="Detter J.C."/>
            <person name="Durkin C."/>
            <person name="Falciatore A."/>
            <person name="Fournet J."/>
            <person name="Haruta M."/>
            <person name="Huysman M.J."/>
            <person name="Jenkins B.D."/>
            <person name="Jiroutova K."/>
            <person name="Jorgensen R.E."/>
            <person name="Joubert Y."/>
            <person name="Kaplan A."/>
            <person name="Kroger N."/>
            <person name="Kroth P.G."/>
            <person name="La Roche J."/>
            <person name="Lindquist E."/>
            <person name="Lommer M."/>
            <person name="Martin-Jezequel V."/>
            <person name="Lopez P.J."/>
            <person name="Lucas S."/>
            <person name="Mangogna M."/>
            <person name="McGinnis K."/>
            <person name="Medlin L.K."/>
            <person name="Montsant A."/>
            <person name="Oudot-Le Secq M.P."/>
            <person name="Napoli C."/>
            <person name="Obornik M."/>
            <person name="Parker M.S."/>
            <person name="Petit J.L."/>
            <person name="Porcel B.M."/>
            <person name="Poulsen N."/>
            <person name="Robison M."/>
            <person name="Rychlewski L."/>
            <person name="Rynearson T.A."/>
            <person name="Schmutz J."/>
            <person name="Shapiro H."/>
            <person name="Siaut M."/>
            <person name="Stanley M."/>
            <person name="Sussman M.R."/>
            <person name="Taylor A.R."/>
            <person name="Vardi A."/>
            <person name="von Dassow P."/>
            <person name="Vyverman W."/>
            <person name="Willis A."/>
            <person name="Wyrwicz L.S."/>
            <person name="Rokhsar D.S."/>
            <person name="Weissenbach J."/>
            <person name="Armbrust E.V."/>
            <person name="Green B.R."/>
            <person name="Van de Peer Y."/>
            <person name="Grigoriev I.V."/>
        </authorList>
    </citation>
    <scope>NUCLEOTIDE SEQUENCE [LARGE SCALE GENOMIC DNA]</scope>
    <source>
        <strain evidence="13 14">CCAP 1055/1</strain>
    </source>
</reference>
<dbReference type="eggNOG" id="KOG1759">
    <property type="taxonomic scope" value="Eukaryota"/>
</dbReference>
<evidence type="ECO:0000313" key="14">
    <source>
        <dbReference type="Proteomes" id="UP000000759"/>
    </source>
</evidence>
<sequence length="129" mass="13833">MSVETRHPFCDLPGDPSLILTTNVDLGSKKLDILKAISKAMAEHTGKPEEYIAVSINDNADVIFAGSDAPTALGCMYSIGAIAMESNGKITASVSDLLEEYGVDAARIYINFFDMPRANVGWSKRTFAG</sequence>
<dbReference type="Gene3D" id="3.30.429.10">
    <property type="entry name" value="Macrophage Migration Inhibitory Factor"/>
    <property type="match status" value="1"/>
</dbReference>
<comment type="similarity">
    <text evidence="2">Belongs to the MIF family.</text>
</comment>
<dbReference type="AlphaFoldDB" id="B7GBD1"/>
<evidence type="ECO:0000256" key="1">
    <source>
        <dbReference type="ARBA" id="ARBA00004613"/>
    </source>
</evidence>
<keyword evidence="4" id="KW-0964">Secreted</keyword>
<evidence type="ECO:0000256" key="4">
    <source>
        <dbReference type="ARBA" id="ARBA00022525"/>
    </source>
</evidence>
<dbReference type="OrthoDB" id="255819at2759"/>
<dbReference type="STRING" id="556484.B7GBD1"/>
<dbReference type="EC" id="5.3.2.1" evidence="9"/>
<dbReference type="PaxDb" id="2850-Phatr49660"/>
<comment type="subcellular location">
    <subcellularLocation>
        <location evidence="1">Secreted</location>
    </subcellularLocation>
</comment>
<comment type="catalytic activity">
    <reaction evidence="6">
        <text>3-phenylpyruvate = enol-phenylpyruvate</text>
        <dbReference type="Rhea" id="RHEA:17097"/>
        <dbReference type="ChEBI" id="CHEBI:16815"/>
        <dbReference type="ChEBI" id="CHEBI:18005"/>
        <dbReference type="EC" id="5.3.2.1"/>
    </reaction>
</comment>
<evidence type="ECO:0000256" key="10">
    <source>
        <dbReference type="ARBA" id="ARBA00041631"/>
    </source>
</evidence>
<dbReference type="InParanoid" id="B7GBD1"/>
<dbReference type="KEGG" id="pti:PHATRDRAFT_49660"/>
<evidence type="ECO:0000313" key="13">
    <source>
        <dbReference type="EMBL" id="EEC44096.1"/>
    </source>
</evidence>
<dbReference type="GeneID" id="7198303"/>
<evidence type="ECO:0000256" key="7">
    <source>
        <dbReference type="ARBA" id="ARBA00036823"/>
    </source>
</evidence>
<dbReference type="OMA" id="YINFFDM"/>
<dbReference type="InterPro" id="IPR014347">
    <property type="entry name" value="Tautomerase/MIF_sf"/>
</dbReference>
<dbReference type="GO" id="GO:0050178">
    <property type="term" value="F:phenylpyruvate tautomerase activity"/>
    <property type="evidence" value="ECO:0007669"/>
    <property type="project" value="UniProtKB-EC"/>
</dbReference>
<dbReference type="PANTHER" id="PTHR11954:SF6">
    <property type="entry name" value="MACROPHAGE MIGRATION INHIBITORY FACTOR"/>
    <property type="match status" value="1"/>
</dbReference>
<evidence type="ECO:0000256" key="11">
    <source>
        <dbReference type="ARBA" id="ARBA00041912"/>
    </source>
</evidence>
<evidence type="ECO:0000256" key="2">
    <source>
        <dbReference type="ARBA" id="ARBA00005851"/>
    </source>
</evidence>
<evidence type="ECO:0000256" key="6">
    <source>
        <dbReference type="ARBA" id="ARBA00036735"/>
    </source>
</evidence>
<evidence type="ECO:0000256" key="8">
    <source>
        <dbReference type="ARBA" id="ARBA00038932"/>
    </source>
</evidence>
<comment type="catalytic activity">
    <reaction evidence="7">
        <text>L-dopachrome = 5,6-dihydroxyindole-2-carboxylate</text>
        <dbReference type="Rhea" id="RHEA:13041"/>
        <dbReference type="ChEBI" id="CHEBI:16875"/>
        <dbReference type="ChEBI" id="CHEBI:57509"/>
        <dbReference type="EC" id="5.3.3.12"/>
    </reaction>
</comment>
<dbReference type="SUPFAM" id="SSF55331">
    <property type="entry name" value="Tautomerase/MIF"/>
    <property type="match status" value="1"/>
</dbReference>
<dbReference type="GO" id="GO:0005615">
    <property type="term" value="C:extracellular space"/>
    <property type="evidence" value="ECO:0007669"/>
    <property type="project" value="UniProtKB-KW"/>
</dbReference>
<dbReference type="InterPro" id="IPR001398">
    <property type="entry name" value="Macrophage_inhib_fac"/>
</dbReference>
<organism evidence="13 14">
    <name type="scientific">Phaeodactylum tricornutum (strain CCAP 1055/1)</name>
    <dbReference type="NCBI Taxonomy" id="556484"/>
    <lineage>
        <taxon>Eukaryota</taxon>
        <taxon>Sar</taxon>
        <taxon>Stramenopiles</taxon>
        <taxon>Ochrophyta</taxon>
        <taxon>Bacillariophyta</taxon>
        <taxon>Bacillariophyceae</taxon>
        <taxon>Bacillariophycidae</taxon>
        <taxon>Naviculales</taxon>
        <taxon>Phaeodactylaceae</taxon>
        <taxon>Phaeodactylum</taxon>
    </lineage>
</organism>
<gene>
    <name evidence="13" type="ORF">PHATRDRAFT_49660</name>
</gene>
<evidence type="ECO:0000256" key="3">
    <source>
        <dbReference type="ARBA" id="ARBA00022514"/>
    </source>
</evidence>
<dbReference type="HOGENOM" id="CLU_129906_1_1_1"/>
<name>B7GBD1_PHATC</name>